<dbReference type="InterPro" id="IPR004441">
    <property type="entry name" value="rRNA_MeTrfase_TrmH"/>
</dbReference>
<feature type="domain" description="RNA 2-O ribose methyltransferase substrate binding" evidence="4">
    <location>
        <begin position="5"/>
        <end position="72"/>
    </location>
</feature>
<dbReference type="AlphaFoldDB" id="A0AAQ2YNA8"/>
<dbReference type="GO" id="GO:0006396">
    <property type="term" value="P:RNA processing"/>
    <property type="evidence" value="ECO:0007669"/>
    <property type="project" value="InterPro"/>
</dbReference>
<dbReference type="PANTHER" id="PTHR46429">
    <property type="entry name" value="23S RRNA (GUANOSINE-2'-O-)-METHYLTRANSFERASE RLMB"/>
    <property type="match status" value="1"/>
</dbReference>
<dbReference type="EMBL" id="CP107525">
    <property type="protein sequence ID" value="UZW64129.1"/>
    <property type="molecule type" value="Genomic_DNA"/>
</dbReference>
<dbReference type="PANTHER" id="PTHR46429:SF1">
    <property type="entry name" value="23S RRNA (GUANOSINE-2'-O-)-METHYLTRANSFERASE RLMB"/>
    <property type="match status" value="1"/>
</dbReference>
<dbReference type="InterPro" id="IPR029028">
    <property type="entry name" value="Alpha/beta_knot_MTases"/>
</dbReference>
<dbReference type="GO" id="GO:0005829">
    <property type="term" value="C:cytosol"/>
    <property type="evidence" value="ECO:0007669"/>
    <property type="project" value="TreeGrafter"/>
</dbReference>
<dbReference type="InterPro" id="IPR029026">
    <property type="entry name" value="tRNA_m1G_MTases_N"/>
</dbReference>
<evidence type="ECO:0000313" key="6">
    <source>
        <dbReference type="Proteomes" id="UP001164481"/>
    </source>
</evidence>
<evidence type="ECO:0000256" key="3">
    <source>
        <dbReference type="ARBA" id="ARBA00022679"/>
    </source>
</evidence>
<dbReference type="Pfam" id="PF00588">
    <property type="entry name" value="SpoU_methylase"/>
    <property type="match status" value="1"/>
</dbReference>
<dbReference type="GO" id="GO:0003723">
    <property type="term" value="F:RNA binding"/>
    <property type="evidence" value="ECO:0007669"/>
    <property type="project" value="InterPro"/>
</dbReference>
<reference evidence="5" key="2">
    <citation type="submission" date="2022-11" db="EMBL/GenBank/DDBJ databases">
        <title>complete genomes of mycoplasma synoviae ZX313 strain and SD2 strain.</title>
        <authorList>
            <person name="Zhong Q."/>
        </authorList>
    </citation>
    <scope>NUCLEOTIDE SEQUENCE</scope>
    <source>
        <strain evidence="5">SD2</strain>
    </source>
</reference>
<accession>A0AAQ2YNA8</accession>
<dbReference type="NCBIfam" id="TIGR00186">
    <property type="entry name" value="rRNA_methyl_3"/>
    <property type="match status" value="1"/>
</dbReference>
<keyword evidence="3" id="KW-0808">Transferase</keyword>
<dbReference type="CDD" id="cd18103">
    <property type="entry name" value="SpoU-like_RlmB"/>
    <property type="match status" value="1"/>
</dbReference>
<evidence type="ECO:0000313" key="5">
    <source>
        <dbReference type="EMBL" id="UZW64129.1"/>
    </source>
</evidence>
<dbReference type="InterPro" id="IPR001537">
    <property type="entry name" value="SpoU_MeTrfase"/>
</dbReference>
<dbReference type="GO" id="GO:0008173">
    <property type="term" value="F:RNA methyltransferase activity"/>
    <property type="evidence" value="ECO:0007669"/>
    <property type="project" value="InterPro"/>
</dbReference>
<dbReference type="SUPFAM" id="SSF75217">
    <property type="entry name" value="alpha/beta knot"/>
    <property type="match status" value="1"/>
</dbReference>
<dbReference type="SMART" id="SM00967">
    <property type="entry name" value="SpoU_sub_bind"/>
    <property type="match status" value="1"/>
</dbReference>
<dbReference type="InterPro" id="IPR013123">
    <property type="entry name" value="SpoU_subst-bd"/>
</dbReference>
<protein>
    <submittedName>
        <fullName evidence="5">23S rRNA (Guanosine(2251)-2'-O)-methyltransferase RlmB</fullName>
    </submittedName>
</protein>
<dbReference type="Pfam" id="PF08032">
    <property type="entry name" value="SpoU_sub_bind"/>
    <property type="match status" value="1"/>
</dbReference>
<dbReference type="SUPFAM" id="SSF55315">
    <property type="entry name" value="L30e-like"/>
    <property type="match status" value="1"/>
</dbReference>
<dbReference type="RefSeq" id="WP_109537117.1">
    <property type="nucleotide sequence ID" value="NZ_CP012624.1"/>
</dbReference>
<sequence>MAKLFIGGKNSTLDAIESKLNLKRIYLSKKENLKYFKNTNFKVEVLSNLELSKLTNNANHQGFVAELDFTYSDINKIYESKPKIVLVLDHIMDTYNLGAIIRSANAAGIKDIVMPKENCADITSNVLKVSSGGFIGINFYKVSSLNAFLNKLKKHSYWIYGSMLDKNSTSYYSAKYNFPMAFILGNEEKGISKSALVEVDEKIHIPQSGSVESLNVSVAAGILLFDIKHKVNE</sequence>
<comment type="similarity">
    <text evidence="1">Belongs to the class IV-like SAM-binding methyltransferase superfamily. RNA methyltransferase TrmH family.</text>
</comment>
<evidence type="ECO:0000256" key="2">
    <source>
        <dbReference type="ARBA" id="ARBA00022603"/>
    </source>
</evidence>
<dbReference type="Gene3D" id="3.40.1280.10">
    <property type="match status" value="1"/>
</dbReference>
<keyword evidence="2" id="KW-0489">Methyltransferase</keyword>
<gene>
    <name evidence="5" type="primary">rlmB</name>
    <name evidence="5" type="ORF">OIE46_01955</name>
</gene>
<dbReference type="InterPro" id="IPR029064">
    <property type="entry name" value="Ribosomal_eL30-like_sf"/>
</dbReference>
<dbReference type="GO" id="GO:0032259">
    <property type="term" value="P:methylation"/>
    <property type="evidence" value="ECO:0007669"/>
    <property type="project" value="UniProtKB-KW"/>
</dbReference>
<evidence type="ECO:0000256" key="1">
    <source>
        <dbReference type="ARBA" id="ARBA00007228"/>
    </source>
</evidence>
<reference evidence="5" key="1">
    <citation type="submission" date="2022-10" db="EMBL/GenBank/DDBJ databases">
        <authorList>
            <person name="Wei X."/>
        </authorList>
    </citation>
    <scope>NUCLEOTIDE SEQUENCE</scope>
    <source>
        <strain evidence="5">SD2</strain>
    </source>
</reference>
<proteinExistence type="inferred from homology"/>
<organism evidence="5 6">
    <name type="scientific">Mycoplasmopsis synoviae</name>
    <name type="common">Mycoplasma synoviae</name>
    <dbReference type="NCBI Taxonomy" id="2109"/>
    <lineage>
        <taxon>Bacteria</taxon>
        <taxon>Bacillati</taxon>
        <taxon>Mycoplasmatota</taxon>
        <taxon>Mycoplasmoidales</taxon>
        <taxon>Metamycoplasmataceae</taxon>
        <taxon>Mycoplasmopsis</taxon>
    </lineage>
</organism>
<dbReference type="Proteomes" id="UP001164481">
    <property type="component" value="Chromosome"/>
</dbReference>
<name>A0AAQ2YNA8_MYCSY</name>
<evidence type="ECO:0000259" key="4">
    <source>
        <dbReference type="SMART" id="SM00967"/>
    </source>
</evidence>
<dbReference type="Gene3D" id="3.30.1330.30">
    <property type="match status" value="1"/>
</dbReference>